<protein>
    <submittedName>
        <fullName evidence="1">Uncharacterized protein</fullName>
    </submittedName>
</protein>
<dbReference type="EMBL" id="KP869100">
    <property type="protein sequence ID" value="AKE44921.1"/>
    <property type="molecule type" value="Genomic_DNA"/>
</dbReference>
<sequence length="80" mass="9275">MQTLTVVEHENCESIEFVRVIGVEHHIFLKVGYLCDPARVESFIRDCFGGRHLKSVIFETVLPEGLETNNNIYLLTRIRQ</sequence>
<name>A0A0F6R579_9CAUD</name>
<reference evidence="1 2" key="1">
    <citation type="journal article" date="2015" name="BMC Genomics">
        <title>Analysis of whole genome sequencing for the Escherichia coli O157:H7 typing phages.</title>
        <authorList>
            <person name="Cowley L.A."/>
            <person name="Beckett S.J."/>
            <person name="Chase-Topping M."/>
            <person name="Perry N."/>
            <person name="Dallman T.J."/>
            <person name="Gally D.L."/>
            <person name="Jenkins C."/>
        </authorList>
    </citation>
    <scope>NUCLEOTIDE SEQUENCE [LARGE SCALE GENOMIC DNA]</scope>
</reference>
<gene>
    <name evidence="1" type="ORF">ECTP1_00022</name>
</gene>
<organism evidence="1 2">
    <name type="scientific">Escherichia typing phage 1</name>
    <dbReference type="NCBI Taxonomy" id="1508671"/>
    <lineage>
        <taxon>Viruses</taxon>
        <taxon>Duplodnaviria</taxon>
        <taxon>Heunggongvirae</taxon>
        <taxon>Uroviricota</taxon>
        <taxon>Caudoviricetes</taxon>
        <taxon>Andersonviridae</taxon>
        <taxon>Ounavirinae</taxon>
        <taxon>Felixounavirus</taxon>
        <taxon>Felixounavirus TP1</taxon>
    </lineage>
</organism>
<accession>A0A0F6R579</accession>
<dbReference type="Proteomes" id="UP000033803">
    <property type="component" value="Segment"/>
</dbReference>
<evidence type="ECO:0000313" key="2">
    <source>
        <dbReference type="Proteomes" id="UP000033803"/>
    </source>
</evidence>
<evidence type="ECO:0000313" key="1">
    <source>
        <dbReference type="EMBL" id="AKE44921.1"/>
    </source>
</evidence>
<proteinExistence type="predicted"/>
<keyword evidence="2" id="KW-1185">Reference proteome</keyword>